<dbReference type="PROSITE" id="PS50011">
    <property type="entry name" value="PROTEIN_KINASE_DOM"/>
    <property type="match status" value="1"/>
</dbReference>
<dbReference type="PROSITE" id="PS00108">
    <property type="entry name" value="PROTEIN_KINASE_ST"/>
    <property type="match status" value="1"/>
</dbReference>
<evidence type="ECO:0000256" key="10">
    <source>
        <dbReference type="PROSITE-ProRule" id="PRU10141"/>
    </source>
</evidence>
<reference evidence="13" key="1">
    <citation type="submission" date="2025-08" db="UniProtKB">
        <authorList>
            <consortium name="RefSeq"/>
        </authorList>
    </citation>
    <scope>IDENTIFICATION</scope>
    <source>
        <strain evidence="13">Tuebingen</strain>
        <tissue evidence="13">Fibroblasts and whole tissue</tissue>
    </source>
</reference>
<evidence type="ECO:0000256" key="4">
    <source>
        <dbReference type="ARBA" id="ARBA00022679"/>
    </source>
</evidence>
<sequence>MYNFSHCVSNNNTNLCCCVIIRMEHLECLAFLNSFSVQICHLARYFCLHYTNSTALVFYPNFVIMGQKRKRDCFSDSDCVIAHNFHQGAQTNSCPNEAFDHLEPVEERRPSKKMRSGSSSTYFSAQSVTSEERNSEYYDTFMDFSVESHEVLKTDTSSGLSLDEASSSFSSNSSSSGASSSRSSCSRSSNSNNSSNRTSSSNSTSSRTSSSSSLEEDILGRYRIVKKLGQGGYGTVLEAVRLTDGLEVAMKVVVKSSDMDYLSIPGHPTPLPLEVALTILANNGPTVPQIIRMLEWQERSDSYIMILERPSPCEDLFDFLERHRGTLSENMTRHIMWQVVQAAHMCCQRGVLHRDIKLENLLINKETLEVKLIDFGCGDLLKTSAYTTFCGTEDYCPPEFRSSGRYHGKAATVWSLGVLLYELLCGEPPKHSDLDLTDERTWIKSGLSTECCQLVQSCLQRSPRKRIALGKLSSHRWFKVTR</sequence>
<dbReference type="FunFam" id="1.10.510.10:FF:001575">
    <property type="entry name" value="Pim proto-oncogene, serine/threonine kinase,-related 73"/>
    <property type="match status" value="1"/>
</dbReference>
<organism evidence="12 13">
    <name type="scientific">Danio rerio</name>
    <name type="common">Zebrafish</name>
    <name type="synonym">Brachydanio rerio</name>
    <dbReference type="NCBI Taxonomy" id="7955"/>
    <lineage>
        <taxon>Eukaryota</taxon>
        <taxon>Metazoa</taxon>
        <taxon>Chordata</taxon>
        <taxon>Craniata</taxon>
        <taxon>Vertebrata</taxon>
        <taxon>Euteleostomi</taxon>
        <taxon>Actinopterygii</taxon>
        <taxon>Neopterygii</taxon>
        <taxon>Teleostei</taxon>
        <taxon>Ostariophysi</taxon>
        <taxon>Cypriniformes</taxon>
        <taxon>Danionidae</taxon>
        <taxon>Danioninae</taxon>
        <taxon>Danio</taxon>
    </lineage>
</organism>
<evidence type="ECO:0000313" key="12">
    <source>
        <dbReference type="Proteomes" id="UP000000437"/>
    </source>
</evidence>
<dbReference type="Gene3D" id="3.30.200.20">
    <property type="entry name" value="Phosphorylase Kinase, domain 1"/>
    <property type="match status" value="1"/>
</dbReference>
<dbReference type="InterPro" id="IPR000719">
    <property type="entry name" value="Prot_kinase_dom"/>
</dbReference>
<dbReference type="SMART" id="SM00220">
    <property type="entry name" value="S_TKc"/>
    <property type="match status" value="1"/>
</dbReference>
<dbReference type="GO" id="GO:0005524">
    <property type="term" value="F:ATP binding"/>
    <property type="evidence" value="ECO:0007669"/>
    <property type="project" value="UniProtKB-UniRule"/>
</dbReference>
<protein>
    <recommendedName>
        <fullName evidence="2">non-specific serine/threonine protein kinase</fullName>
        <ecNumber evidence="2">2.7.11.1</ecNumber>
    </recommendedName>
</protein>
<keyword evidence="4" id="KW-0808">Transferase</keyword>
<dbReference type="InterPro" id="IPR008271">
    <property type="entry name" value="Ser/Thr_kinase_AS"/>
</dbReference>
<dbReference type="Gene3D" id="1.10.510.10">
    <property type="entry name" value="Transferase(Phosphotransferase) domain 1"/>
    <property type="match status" value="1"/>
</dbReference>
<keyword evidence="6 13" id="KW-0418">Kinase</keyword>
<evidence type="ECO:0000256" key="2">
    <source>
        <dbReference type="ARBA" id="ARBA00012513"/>
    </source>
</evidence>
<keyword evidence="5 10" id="KW-0547">Nucleotide-binding</keyword>
<evidence type="ECO:0000256" key="3">
    <source>
        <dbReference type="ARBA" id="ARBA00022527"/>
    </source>
</evidence>
<keyword evidence="7 10" id="KW-0067">ATP-binding</keyword>
<evidence type="ECO:0000313" key="13">
    <source>
        <dbReference type="RefSeq" id="XP_068072279.2"/>
    </source>
</evidence>
<gene>
    <name evidence="13" type="primary">LOC108180740</name>
</gene>
<dbReference type="PANTHER" id="PTHR22984">
    <property type="entry name" value="SERINE/THREONINE-PROTEIN KINASE PIM"/>
    <property type="match status" value="1"/>
</dbReference>
<name>A0AB32TFU8_DANRE</name>
<evidence type="ECO:0000256" key="11">
    <source>
        <dbReference type="RuleBase" id="RU000304"/>
    </source>
</evidence>
<dbReference type="InterPro" id="IPR051138">
    <property type="entry name" value="PIM_Ser/Thr_kinase"/>
</dbReference>
<dbReference type="AlphaFoldDB" id="A0AB32TFU8"/>
<evidence type="ECO:0000256" key="1">
    <source>
        <dbReference type="ARBA" id="ARBA00005505"/>
    </source>
</evidence>
<evidence type="ECO:0000256" key="9">
    <source>
        <dbReference type="ARBA" id="ARBA00048679"/>
    </source>
</evidence>
<dbReference type="Proteomes" id="UP000000437">
    <property type="component" value="Chromosome 21"/>
</dbReference>
<dbReference type="FunFam" id="3.30.200.20:FF:000246">
    <property type="entry name" value="Pim proto-oncogene, serine/threonine kinase,-related 152"/>
    <property type="match status" value="1"/>
</dbReference>
<evidence type="ECO:0000256" key="7">
    <source>
        <dbReference type="ARBA" id="ARBA00022840"/>
    </source>
</evidence>
<dbReference type="RefSeq" id="XP_068072279.2">
    <property type="nucleotide sequence ID" value="XM_068216178.2"/>
</dbReference>
<comment type="similarity">
    <text evidence="1">Belongs to the protein kinase superfamily. CAMK Ser/Thr protein kinase family. PIM subfamily.</text>
</comment>
<evidence type="ECO:0000256" key="8">
    <source>
        <dbReference type="ARBA" id="ARBA00047899"/>
    </source>
</evidence>
<dbReference type="InterPro" id="IPR017441">
    <property type="entry name" value="Protein_kinase_ATP_BS"/>
</dbReference>
<dbReference type="Pfam" id="PF00069">
    <property type="entry name" value="Pkinase"/>
    <property type="match status" value="1"/>
</dbReference>
<evidence type="ECO:0000256" key="6">
    <source>
        <dbReference type="ARBA" id="ARBA00022777"/>
    </source>
</evidence>
<keyword evidence="3 11" id="KW-0723">Serine/threonine-protein kinase</keyword>
<comment type="catalytic activity">
    <reaction evidence="9">
        <text>L-seryl-[protein] + ATP = O-phospho-L-seryl-[protein] + ADP + H(+)</text>
        <dbReference type="Rhea" id="RHEA:17989"/>
        <dbReference type="Rhea" id="RHEA-COMP:9863"/>
        <dbReference type="Rhea" id="RHEA-COMP:11604"/>
        <dbReference type="ChEBI" id="CHEBI:15378"/>
        <dbReference type="ChEBI" id="CHEBI:29999"/>
        <dbReference type="ChEBI" id="CHEBI:30616"/>
        <dbReference type="ChEBI" id="CHEBI:83421"/>
        <dbReference type="ChEBI" id="CHEBI:456216"/>
        <dbReference type="EC" id="2.7.11.1"/>
    </reaction>
</comment>
<dbReference type="PANTHER" id="PTHR22984:SF11">
    <property type="entry name" value="AURORA KINASE-RELATED"/>
    <property type="match status" value="1"/>
</dbReference>
<evidence type="ECO:0000256" key="5">
    <source>
        <dbReference type="ARBA" id="ARBA00022741"/>
    </source>
</evidence>
<proteinExistence type="inferred from homology"/>
<dbReference type="EC" id="2.7.11.1" evidence="2"/>
<dbReference type="GO" id="GO:0004674">
    <property type="term" value="F:protein serine/threonine kinase activity"/>
    <property type="evidence" value="ECO:0007669"/>
    <property type="project" value="UniProtKB-KW"/>
</dbReference>
<dbReference type="InterPro" id="IPR011009">
    <property type="entry name" value="Kinase-like_dom_sf"/>
</dbReference>
<dbReference type="SUPFAM" id="SSF56112">
    <property type="entry name" value="Protein kinase-like (PK-like)"/>
    <property type="match status" value="1"/>
</dbReference>
<comment type="catalytic activity">
    <reaction evidence="8">
        <text>L-threonyl-[protein] + ATP = O-phospho-L-threonyl-[protein] + ADP + H(+)</text>
        <dbReference type="Rhea" id="RHEA:46608"/>
        <dbReference type="Rhea" id="RHEA-COMP:11060"/>
        <dbReference type="Rhea" id="RHEA-COMP:11605"/>
        <dbReference type="ChEBI" id="CHEBI:15378"/>
        <dbReference type="ChEBI" id="CHEBI:30013"/>
        <dbReference type="ChEBI" id="CHEBI:30616"/>
        <dbReference type="ChEBI" id="CHEBI:61977"/>
        <dbReference type="ChEBI" id="CHEBI:456216"/>
        <dbReference type="EC" id="2.7.11.1"/>
    </reaction>
</comment>
<dbReference type="KEGG" id="dre:108180740"/>
<dbReference type="PROSITE" id="PS00107">
    <property type="entry name" value="PROTEIN_KINASE_ATP"/>
    <property type="match status" value="1"/>
</dbReference>
<keyword evidence="12" id="KW-1185">Reference proteome</keyword>
<accession>A0AB32TFU8</accession>
<dbReference type="CDD" id="cd14005">
    <property type="entry name" value="STKc_PIM"/>
    <property type="match status" value="1"/>
</dbReference>